<feature type="compositionally biased region" description="Basic and acidic residues" evidence="2">
    <location>
        <begin position="321"/>
        <end position="330"/>
    </location>
</feature>
<dbReference type="InterPro" id="IPR018247">
    <property type="entry name" value="EF_Hand_1_Ca_BS"/>
</dbReference>
<dbReference type="CDD" id="cd00051">
    <property type="entry name" value="EFh"/>
    <property type="match status" value="1"/>
</dbReference>
<feature type="domain" description="EF-hand" evidence="3">
    <location>
        <begin position="250"/>
        <end position="285"/>
    </location>
</feature>
<dbReference type="PROSITE" id="PS00018">
    <property type="entry name" value="EF_HAND_1"/>
    <property type="match status" value="2"/>
</dbReference>
<accession>A0ABR1G725</accession>
<dbReference type="Pfam" id="PF13499">
    <property type="entry name" value="EF-hand_7"/>
    <property type="match status" value="1"/>
</dbReference>
<keyword evidence="5" id="KW-1185">Reference proteome</keyword>
<dbReference type="SMART" id="SM00054">
    <property type="entry name" value="EFh"/>
    <property type="match status" value="3"/>
</dbReference>
<dbReference type="SUPFAM" id="SSF47473">
    <property type="entry name" value="EF-hand"/>
    <property type="match status" value="1"/>
</dbReference>
<dbReference type="PROSITE" id="PS50222">
    <property type="entry name" value="EF_HAND_2"/>
    <property type="match status" value="2"/>
</dbReference>
<organism evidence="4 5">
    <name type="scientific">Aureococcus anophagefferens</name>
    <name type="common">Harmful bloom alga</name>
    <dbReference type="NCBI Taxonomy" id="44056"/>
    <lineage>
        <taxon>Eukaryota</taxon>
        <taxon>Sar</taxon>
        <taxon>Stramenopiles</taxon>
        <taxon>Ochrophyta</taxon>
        <taxon>Pelagophyceae</taxon>
        <taxon>Pelagomonadales</taxon>
        <taxon>Pelagomonadaceae</taxon>
        <taxon>Aureococcus</taxon>
    </lineage>
</organism>
<dbReference type="InterPro" id="IPR011992">
    <property type="entry name" value="EF-hand-dom_pair"/>
</dbReference>
<reference evidence="4 5" key="1">
    <citation type="submission" date="2024-03" db="EMBL/GenBank/DDBJ databases">
        <title>Aureococcus anophagefferens CCMP1851 and Kratosvirus quantuckense: Draft genome of a second virus-susceptible host strain in the model system.</title>
        <authorList>
            <person name="Chase E."/>
            <person name="Truchon A.R."/>
            <person name="Schepens W."/>
            <person name="Wilhelm S.W."/>
        </authorList>
    </citation>
    <scope>NUCLEOTIDE SEQUENCE [LARGE SCALE GENOMIC DNA]</scope>
    <source>
        <strain evidence="4 5">CCMP1851</strain>
    </source>
</reference>
<dbReference type="InterPro" id="IPR002048">
    <property type="entry name" value="EF_hand_dom"/>
</dbReference>
<sequence length="403" mass="45066">MSPGRMRDVENKEGRVDHRGMARVMPRGRHRLSEAQHAEIRRHFRAAFMGSTPHQVFLKFAGQHGPRGSAAARDMLRGVRIHLRLTVQQLPDEDVMMLFLELDKDGRDAIDVDALVDYVNEGETKFDFHHGGHAKTAAGSECLRASRARGAEQFGRREEDPALGLGGVSHAILHMICTRLKALSIQEYVWKHVAEHVEHVDKAKPWLGPSNRTVREAVFEHIDLNGDGQLSVQEFHDVIRHNLKVSVFELNDEGIMHLVDALDTDRSGFVNLDELNVLLEKGDAYDPAESAGDDAPGTPDLSARLQLDKTWVGPRPPLPEGEVRRAERPASRKSKKRPLFRGWGDRSKRAPRFDAAFLAAKEAADIARAVAEVRLAPPPPAKKTELSLFPNILLEPKKRAARH</sequence>
<evidence type="ECO:0000256" key="2">
    <source>
        <dbReference type="SAM" id="MobiDB-lite"/>
    </source>
</evidence>
<evidence type="ECO:0000256" key="1">
    <source>
        <dbReference type="ARBA" id="ARBA00022837"/>
    </source>
</evidence>
<evidence type="ECO:0000259" key="3">
    <source>
        <dbReference type="PROSITE" id="PS50222"/>
    </source>
</evidence>
<dbReference type="EMBL" id="JBBJCI010000084">
    <property type="protein sequence ID" value="KAK7248958.1"/>
    <property type="molecule type" value="Genomic_DNA"/>
</dbReference>
<evidence type="ECO:0000313" key="5">
    <source>
        <dbReference type="Proteomes" id="UP001363151"/>
    </source>
</evidence>
<dbReference type="Proteomes" id="UP001363151">
    <property type="component" value="Unassembled WGS sequence"/>
</dbReference>
<feature type="region of interest" description="Disordered" evidence="2">
    <location>
        <begin position="310"/>
        <end position="343"/>
    </location>
</feature>
<name>A0ABR1G725_AURAN</name>
<keyword evidence="1" id="KW-0106">Calcium</keyword>
<proteinExistence type="predicted"/>
<feature type="domain" description="EF-hand" evidence="3">
    <location>
        <begin position="210"/>
        <end position="245"/>
    </location>
</feature>
<comment type="caution">
    <text evidence="4">The sequence shown here is derived from an EMBL/GenBank/DDBJ whole genome shotgun (WGS) entry which is preliminary data.</text>
</comment>
<evidence type="ECO:0000313" key="4">
    <source>
        <dbReference type="EMBL" id="KAK7248958.1"/>
    </source>
</evidence>
<gene>
    <name evidence="4" type="ORF">SO694_00043155</name>
</gene>
<dbReference type="Gene3D" id="1.10.238.10">
    <property type="entry name" value="EF-hand"/>
    <property type="match status" value="1"/>
</dbReference>
<protein>
    <submittedName>
        <fullName evidence="4">Peroxiredoxin</fullName>
    </submittedName>
</protein>